<keyword evidence="1" id="KW-0732">Signal</keyword>
<dbReference type="InParanoid" id="A0A6P8Z4I4"/>
<dbReference type="InterPro" id="IPR038602">
    <property type="entry name" value="Mite_allergen_7_sf"/>
</dbReference>
<dbReference type="AlphaFoldDB" id="A0A6P8Z4I4"/>
<evidence type="ECO:0000313" key="2">
    <source>
        <dbReference type="Proteomes" id="UP000515158"/>
    </source>
</evidence>
<dbReference type="KEGG" id="tpal:117647392"/>
<organism evidence="3">
    <name type="scientific">Thrips palmi</name>
    <name type="common">Melon thrips</name>
    <dbReference type="NCBI Taxonomy" id="161013"/>
    <lineage>
        <taxon>Eukaryota</taxon>
        <taxon>Metazoa</taxon>
        <taxon>Ecdysozoa</taxon>
        <taxon>Arthropoda</taxon>
        <taxon>Hexapoda</taxon>
        <taxon>Insecta</taxon>
        <taxon>Pterygota</taxon>
        <taxon>Neoptera</taxon>
        <taxon>Paraneoptera</taxon>
        <taxon>Thysanoptera</taxon>
        <taxon>Terebrantia</taxon>
        <taxon>Thripoidea</taxon>
        <taxon>Thripidae</taxon>
        <taxon>Thrips</taxon>
    </lineage>
</organism>
<evidence type="ECO:0000256" key="1">
    <source>
        <dbReference type="SAM" id="SignalP"/>
    </source>
</evidence>
<proteinExistence type="predicted"/>
<dbReference type="Gene3D" id="3.15.10.50">
    <property type="match status" value="1"/>
</dbReference>
<reference evidence="3" key="1">
    <citation type="submission" date="2025-08" db="UniProtKB">
        <authorList>
            <consortium name="RefSeq"/>
        </authorList>
    </citation>
    <scope>IDENTIFICATION</scope>
    <source>
        <tissue evidence="3">Total insect</tissue>
    </source>
</reference>
<dbReference type="Proteomes" id="UP000515158">
    <property type="component" value="Unplaced"/>
</dbReference>
<evidence type="ECO:0000313" key="3">
    <source>
        <dbReference type="RefSeq" id="XP_034245010.1"/>
    </source>
</evidence>
<dbReference type="InterPro" id="IPR020234">
    <property type="entry name" value="Mite_allergen_group-7"/>
</dbReference>
<keyword evidence="2" id="KW-1185">Reference proteome</keyword>
<name>A0A6P8Z4I4_THRPL</name>
<dbReference type="GeneID" id="117647392"/>
<gene>
    <name evidence="3" type="primary">LOC117647392</name>
</gene>
<feature type="chain" id="PRO_5028385270" evidence="1">
    <location>
        <begin position="22"/>
        <end position="229"/>
    </location>
</feature>
<accession>A0A6P8Z4I4</accession>
<sequence>MRVWIAVLFAACALSGRVCWAEDGDDDDSGLDVNSIVDQLLDAARAEIANRGMEQVALPDITEKFKQKVGPIKITGKFEARNGWAKSLASLSRTGEAALSEDGDKMIVDVPLGLTDLQIGYNYKAKLGKLGPGGHLTATVESNTVHLRASLLIDDEACALGVDSLELTDLGKIKVHATGLGKLNFLYSKIVTWVTAKLHDKISEAVQKGLKDAIVKAGLHLDCSSLFGM</sequence>
<protein>
    <submittedName>
        <fullName evidence="3">Uncharacterized protein LOC117647392</fullName>
    </submittedName>
</protein>
<dbReference type="Pfam" id="PF16984">
    <property type="entry name" value="Grp7_allergen"/>
    <property type="match status" value="1"/>
</dbReference>
<feature type="signal peptide" evidence="1">
    <location>
        <begin position="1"/>
        <end position="21"/>
    </location>
</feature>
<dbReference type="OrthoDB" id="8187668at2759"/>
<dbReference type="RefSeq" id="XP_034245010.1">
    <property type="nucleotide sequence ID" value="XM_034389119.1"/>
</dbReference>